<comment type="similarity">
    <text evidence="1 2">Belongs to the arylamine N-acetyltransferase family.</text>
</comment>
<dbReference type="PANTHER" id="PTHR11786:SF0">
    <property type="entry name" value="ARYLAMINE N-ACETYLTRANSFERASE 4-RELATED"/>
    <property type="match status" value="1"/>
</dbReference>
<dbReference type="Gene3D" id="2.40.128.150">
    <property type="entry name" value="Cysteine proteinases"/>
    <property type="match status" value="1"/>
</dbReference>
<reference evidence="3 4" key="1">
    <citation type="submission" date="2017-06" db="EMBL/GenBank/DDBJ databases">
        <authorList>
            <person name="Kim H.J."/>
            <person name="Triplett B.A."/>
        </authorList>
    </citation>
    <scope>NUCLEOTIDE SEQUENCE [LARGE SCALE GENOMIC DNA]</scope>
    <source>
        <strain evidence="3 4">DS15</strain>
    </source>
</reference>
<evidence type="ECO:0000313" key="4">
    <source>
        <dbReference type="Proteomes" id="UP000198339"/>
    </source>
</evidence>
<proteinExistence type="inferred from homology"/>
<dbReference type="PANTHER" id="PTHR11786">
    <property type="entry name" value="N-HYDROXYARYLAMINE O-ACETYLTRANSFERASE"/>
    <property type="match status" value="1"/>
</dbReference>
<dbReference type="InterPro" id="IPR038765">
    <property type="entry name" value="Papain-like_cys_pep_sf"/>
</dbReference>
<dbReference type="Proteomes" id="UP000198339">
    <property type="component" value="Unassembled WGS sequence"/>
</dbReference>
<dbReference type="OrthoDB" id="7181050at2"/>
<dbReference type="PRINTS" id="PR01543">
    <property type="entry name" value="ANATRNSFRASE"/>
</dbReference>
<dbReference type="AlphaFoldDB" id="A0A239JKL4"/>
<keyword evidence="4" id="KW-1185">Reference proteome</keyword>
<dbReference type="InterPro" id="IPR001447">
    <property type="entry name" value="Arylamine_N-AcTrfase"/>
</dbReference>
<dbReference type="Gene3D" id="3.30.2140.10">
    <property type="entry name" value="Arylamine N-acetyltransferase"/>
    <property type="match status" value="1"/>
</dbReference>
<dbReference type="Pfam" id="PF00797">
    <property type="entry name" value="Acetyltransf_2"/>
    <property type="match status" value="1"/>
</dbReference>
<keyword evidence="3" id="KW-0808">Transferase</keyword>
<dbReference type="GO" id="GO:0016407">
    <property type="term" value="F:acetyltransferase activity"/>
    <property type="evidence" value="ECO:0007669"/>
    <property type="project" value="InterPro"/>
</dbReference>
<gene>
    <name evidence="3" type="ORF">SAMN06295955_110140</name>
</gene>
<evidence type="ECO:0000256" key="2">
    <source>
        <dbReference type="RuleBase" id="RU003452"/>
    </source>
</evidence>
<dbReference type="EMBL" id="FZPA01000010">
    <property type="protein sequence ID" value="SNT06576.1"/>
    <property type="molecule type" value="Genomic_DNA"/>
</dbReference>
<name>A0A239JKL4_9SPHN</name>
<evidence type="ECO:0000256" key="1">
    <source>
        <dbReference type="ARBA" id="ARBA00006547"/>
    </source>
</evidence>
<protein>
    <submittedName>
        <fullName evidence="3">N-hydroxyarylamine O-acetyltransferase</fullName>
    </submittedName>
</protein>
<accession>A0A239JKL4</accession>
<evidence type="ECO:0000313" key="3">
    <source>
        <dbReference type="EMBL" id="SNT06576.1"/>
    </source>
</evidence>
<dbReference type="SUPFAM" id="SSF54001">
    <property type="entry name" value="Cysteine proteinases"/>
    <property type="match status" value="1"/>
</dbReference>
<organism evidence="3 4">
    <name type="scientific">Sphingopyxis indica</name>
    <dbReference type="NCBI Taxonomy" id="436663"/>
    <lineage>
        <taxon>Bacteria</taxon>
        <taxon>Pseudomonadati</taxon>
        <taxon>Pseudomonadota</taxon>
        <taxon>Alphaproteobacteria</taxon>
        <taxon>Sphingomonadales</taxon>
        <taxon>Sphingomonadaceae</taxon>
        <taxon>Sphingopyxis</taxon>
    </lineage>
</organism>
<sequence length="292" mass="32338">MLYRPFSSVSDRLNTRLATSGDNLLRRYFDRIGYAGPAEPTPGVLRALQAAHIAAIPFEAIDALVEGNVDIGADAVAAKLIDQRRGGYCFEQNGLFLRVLRAIGFDAEGLLGRVRWMQPAGAPPTPRSHMVIRVRLGGRPWLVDVGFGSAVPPAPLAMDVEAAQPTVHEAYRIARHGGQWSVRTRIDGEWMPVYVIDDAVPPAIDYEVANWYTATHPASHFRHQLIAARTTAEARYALRDNRLTIRRADGTSERHYLTADAIERALAEHFHLAIRPHWRTAIERAAAAEIDA</sequence>